<accession>W9RW20</accession>
<protein>
    <submittedName>
        <fullName evidence="1">Uncharacterized protein</fullName>
    </submittedName>
</protein>
<sequence length="274" mass="30443">MWHLKFPGLCAEIDDMKPLSLRNRGKTMRSIRHFASSYNAESQAHDRFLREKVVSAYRESMTSVIGCFDVQYHPRRFLPRNANNSTSPVIIRNLRHRIIPLVSLSGSVKAPFNDVSVDDPDFGSIQALAEAGVVSSKLAHNSANNGFKGEGDARFSPDIFVLTEQSIYDTADLSLGKIRFISRQDLIDWRTQLEYQILPGLIEQAIVLRVGVSISTGSTVSTPYAIEKGVSPVVVRLVVLYAHRAFGSSSAHLPFKSSSTFFKVYFNTLLTAST</sequence>
<reference evidence="2" key="1">
    <citation type="submission" date="2013-01" db="EMBL/GenBank/DDBJ databases">
        <title>Draft Genome Sequence of a Mulberry Tree, Morus notabilis C.K. Schneid.</title>
        <authorList>
            <person name="He N."/>
            <person name="Zhao S."/>
        </authorList>
    </citation>
    <scope>NUCLEOTIDE SEQUENCE</scope>
</reference>
<dbReference type="AlphaFoldDB" id="W9RW20"/>
<gene>
    <name evidence="1" type="ORF">L484_007025</name>
</gene>
<organism evidence="1 2">
    <name type="scientific">Morus notabilis</name>
    <dbReference type="NCBI Taxonomy" id="981085"/>
    <lineage>
        <taxon>Eukaryota</taxon>
        <taxon>Viridiplantae</taxon>
        <taxon>Streptophyta</taxon>
        <taxon>Embryophyta</taxon>
        <taxon>Tracheophyta</taxon>
        <taxon>Spermatophyta</taxon>
        <taxon>Magnoliopsida</taxon>
        <taxon>eudicotyledons</taxon>
        <taxon>Gunneridae</taxon>
        <taxon>Pentapetalae</taxon>
        <taxon>rosids</taxon>
        <taxon>fabids</taxon>
        <taxon>Rosales</taxon>
        <taxon>Moraceae</taxon>
        <taxon>Moreae</taxon>
        <taxon>Morus</taxon>
    </lineage>
</organism>
<proteinExistence type="predicted"/>
<name>W9RW20_9ROSA</name>
<dbReference type="Proteomes" id="UP000030645">
    <property type="component" value="Unassembled WGS sequence"/>
</dbReference>
<dbReference type="STRING" id="981085.W9RW20"/>
<evidence type="ECO:0000313" key="1">
    <source>
        <dbReference type="EMBL" id="EXB99117.1"/>
    </source>
</evidence>
<dbReference type="PANTHER" id="PTHR33740:SF1">
    <property type="entry name" value="SLH DOMAIN PROTEIN"/>
    <property type="match status" value="1"/>
</dbReference>
<dbReference type="PANTHER" id="PTHR33740">
    <property type="entry name" value="GPI-ANCHORED ADHESIN-LIKE PROTEIN"/>
    <property type="match status" value="1"/>
</dbReference>
<keyword evidence="2" id="KW-1185">Reference proteome</keyword>
<dbReference type="EMBL" id="KE345297">
    <property type="protein sequence ID" value="EXB99117.1"/>
    <property type="molecule type" value="Genomic_DNA"/>
</dbReference>
<evidence type="ECO:0000313" key="2">
    <source>
        <dbReference type="Proteomes" id="UP000030645"/>
    </source>
</evidence>